<evidence type="ECO:0000256" key="3">
    <source>
        <dbReference type="ARBA" id="ARBA00022991"/>
    </source>
</evidence>
<keyword evidence="1" id="KW-0285">Flavoprotein</keyword>
<name>A0A9Q3CG84_9BASI</name>
<gene>
    <name evidence="4" type="ORF">O181_021755</name>
</gene>
<dbReference type="InterPro" id="IPR035965">
    <property type="entry name" value="PAS-like_dom_sf"/>
</dbReference>
<dbReference type="Gene3D" id="3.30.450.20">
    <property type="entry name" value="PAS domain"/>
    <property type="match status" value="1"/>
</dbReference>
<accession>A0A9Q3CG84</accession>
<evidence type="ECO:0008006" key="6">
    <source>
        <dbReference type="Google" id="ProtNLM"/>
    </source>
</evidence>
<organism evidence="4 5">
    <name type="scientific">Austropuccinia psidii MF-1</name>
    <dbReference type="NCBI Taxonomy" id="1389203"/>
    <lineage>
        <taxon>Eukaryota</taxon>
        <taxon>Fungi</taxon>
        <taxon>Dikarya</taxon>
        <taxon>Basidiomycota</taxon>
        <taxon>Pucciniomycotina</taxon>
        <taxon>Pucciniomycetes</taxon>
        <taxon>Pucciniales</taxon>
        <taxon>Sphaerophragmiaceae</taxon>
        <taxon>Austropuccinia</taxon>
    </lineage>
</organism>
<dbReference type="OrthoDB" id="447251at2759"/>
<dbReference type="PANTHER" id="PTHR47429:SF2">
    <property type="entry name" value="PROTEIN TWIN LOV 1"/>
    <property type="match status" value="1"/>
</dbReference>
<dbReference type="EMBL" id="AVOT02006626">
    <property type="protein sequence ID" value="MBW0482040.1"/>
    <property type="molecule type" value="Genomic_DNA"/>
</dbReference>
<reference evidence="4" key="1">
    <citation type="submission" date="2021-03" db="EMBL/GenBank/DDBJ databases">
        <title>Draft genome sequence of rust myrtle Austropuccinia psidii MF-1, a brazilian biotype.</title>
        <authorList>
            <person name="Quecine M.C."/>
            <person name="Pachon D.M.R."/>
            <person name="Bonatelli M.L."/>
            <person name="Correr F.H."/>
            <person name="Franceschini L.M."/>
            <person name="Leite T.F."/>
            <person name="Margarido G.R.A."/>
            <person name="Almeida C.A."/>
            <person name="Ferrarezi J.A."/>
            <person name="Labate C.A."/>
        </authorList>
    </citation>
    <scope>NUCLEOTIDE SEQUENCE</scope>
    <source>
        <strain evidence="4">MF-1</strain>
    </source>
</reference>
<keyword evidence="3" id="KW-0157">Chromophore</keyword>
<evidence type="ECO:0000256" key="2">
    <source>
        <dbReference type="ARBA" id="ARBA00022643"/>
    </source>
</evidence>
<dbReference type="GO" id="GO:0005634">
    <property type="term" value="C:nucleus"/>
    <property type="evidence" value="ECO:0007669"/>
    <property type="project" value="TreeGrafter"/>
</dbReference>
<comment type="caution">
    <text evidence="4">The sequence shown here is derived from an EMBL/GenBank/DDBJ whole genome shotgun (WGS) entry which is preliminary data.</text>
</comment>
<keyword evidence="5" id="KW-1185">Reference proteome</keyword>
<proteinExistence type="predicted"/>
<dbReference type="PANTHER" id="PTHR47429">
    <property type="entry name" value="PROTEIN TWIN LOV 1"/>
    <property type="match status" value="1"/>
</dbReference>
<evidence type="ECO:0000256" key="1">
    <source>
        <dbReference type="ARBA" id="ARBA00022630"/>
    </source>
</evidence>
<dbReference type="SUPFAM" id="SSF55785">
    <property type="entry name" value="PYP-like sensor domain (PAS domain)"/>
    <property type="match status" value="1"/>
</dbReference>
<dbReference type="Proteomes" id="UP000765509">
    <property type="component" value="Unassembled WGS sequence"/>
</dbReference>
<evidence type="ECO:0000313" key="4">
    <source>
        <dbReference type="EMBL" id="MBW0482040.1"/>
    </source>
</evidence>
<protein>
    <recommendedName>
        <fullName evidence="6">PAS domain-containing protein</fullName>
    </recommendedName>
</protein>
<evidence type="ECO:0000313" key="5">
    <source>
        <dbReference type="Proteomes" id="UP000765509"/>
    </source>
</evidence>
<keyword evidence="2" id="KW-0288">FMN</keyword>
<sequence length="417" mass="47836">MDYSPLRLQSHQASLKELQNFINLGDSLSFSRRELLDSLYAQEFQRFLTSKLIEQNRIQLGKNLTERFEAQNEGMTGLGDAFCICDPRLRDNPIVLCSPGFTDTNERKFWGETVDFYRYGHTLVFFRPHFWGPATLKNSVGRIRKALHYQRPTVELLLNYRRDGSPFYCLVSIIPLFDANGMLTFSKKVHAVVLPGRCEHETPALLRTYTDSKLESIKSMYRHRITSPKAVYSENKHSGDFLGRFTSKTKRRHRNDPKTQPGAVEQFDNIALPLQDQYDTFELIYSRHCKAEKSGDDLALTYQSFEYQIIIFKRQSLRVVFATQSLLKYFGLPARTKNDLCQSPVLNTSFLKLVTLGNSHIGSQKPWALKKLKQKIETAVNQGVPLSCQGDLAFTTSHGALQQLKLKFPRPSTQLCS</sequence>
<dbReference type="AlphaFoldDB" id="A0A9Q3CG84"/>